<reference evidence="2 3" key="1">
    <citation type="submission" date="2018-04" db="EMBL/GenBank/DDBJ databases">
        <title>Active sludge and wastewater microbial communities from Klosterneuburg, Austria.</title>
        <authorList>
            <person name="Wagner M."/>
        </authorList>
    </citation>
    <scope>NUCLEOTIDE SEQUENCE [LARGE SCALE GENOMIC DNA]</scope>
    <source>
        <strain evidence="2 3">Nm 57</strain>
    </source>
</reference>
<organism evidence="2 3">
    <name type="scientific">Nitrosomonas eutropha</name>
    <dbReference type="NCBI Taxonomy" id="916"/>
    <lineage>
        <taxon>Bacteria</taxon>
        <taxon>Pseudomonadati</taxon>
        <taxon>Pseudomonadota</taxon>
        <taxon>Betaproteobacteria</taxon>
        <taxon>Nitrosomonadales</taxon>
        <taxon>Nitrosomonadaceae</taxon>
        <taxon>Nitrosomonas</taxon>
    </lineage>
</organism>
<protein>
    <submittedName>
        <fullName evidence="2">Glyoxylase-like metal-dependent hydrolase (Beta-lactamase superfamily II)</fullName>
    </submittedName>
</protein>
<dbReference type="SMART" id="SM00849">
    <property type="entry name" value="Lactamase_B"/>
    <property type="match status" value="1"/>
</dbReference>
<evidence type="ECO:0000313" key="3">
    <source>
        <dbReference type="Proteomes" id="UP000247780"/>
    </source>
</evidence>
<dbReference type="InterPro" id="IPR037482">
    <property type="entry name" value="ST1585_MBL-fold"/>
</dbReference>
<evidence type="ECO:0000313" key="2">
    <source>
        <dbReference type="EMBL" id="PXV81613.1"/>
    </source>
</evidence>
<evidence type="ECO:0000259" key="1">
    <source>
        <dbReference type="SMART" id="SM00849"/>
    </source>
</evidence>
<dbReference type="RefSeq" id="WP_011634738.1">
    <property type="nucleotide sequence ID" value="NZ_QICQ01000011.1"/>
</dbReference>
<accession>A0ABX5M7B8</accession>
<comment type="caution">
    <text evidence="2">The sequence shown here is derived from an EMBL/GenBank/DDBJ whole genome shotgun (WGS) entry which is preliminary data.</text>
</comment>
<dbReference type="SUPFAM" id="SSF56281">
    <property type="entry name" value="Metallo-hydrolase/oxidoreductase"/>
    <property type="match status" value="1"/>
</dbReference>
<dbReference type="Proteomes" id="UP000247780">
    <property type="component" value="Unassembled WGS sequence"/>
</dbReference>
<dbReference type="InterPro" id="IPR001279">
    <property type="entry name" value="Metallo-B-lactamas"/>
</dbReference>
<dbReference type="PANTHER" id="PTHR42951:SF22">
    <property type="entry name" value="METALLO BETA-LACTAMASE SUPERFAMILY LIPOPROTEIN"/>
    <property type="match status" value="1"/>
</dbReference>
<dbReference type="Gene3D" id="3.60.15.10">
    <property type="entry name" value="Ribonuclease Z/Hydroxyacylglutathione hydrolase-like"/>
    <property type="match status" value="1"/>
</dbReference>
<name>A0ABX5M7B8_9PROT</name>
<keyword evidence="3" id="KW-1185">Reference proteome</keyword>
<dbReference type="Pfam" id="PF00753">
    <property type="entry name" value="Lactamase_B"/>
    <property type="match status" value="1"/>
</dbReference>
<sequence>MEQLPAIIDYPDGISVIDARYHRPGRAAIHLITEGNKAALVDTGTRFSVPGIMAVLAHKQIAPEQIDYIFLTHIHLDHAGGAGEFMQQLPNARLVVHPRGASHMVNPMKLIAGVMAVYGESEFRRIYGEIQPISAERIIEAPDDTLIKLNGRPLRLLDTPGHARHHYCIHDAGSASIFTGDTFGVSYREFDANGLEFVFPTTSPVQFDPEAAHASINRLMALRPEQAFLTHYGRIRNLPHHASQMHALIDAFVGIVQQAAEIPDRQPFIVKALQDLLWERLITHGCTLTRDAVLSILQTDIRLNAQGLEIWLEQTLRQPGQAAG</sequence>
<proteinExistence type="predicted"/>
<dbReference type="PANTHER" id="PTHR42951">
    <property type="entry name" value="METALLO-BETA-LACTAMASE DOMAIN-CONTAINING"/>
    <property type="match status" value="1"/>
</dbReference>
<dbReference type="InterPro" id="IPR050855">
    <property type="entry name" value="NDM-1-like"/>
</dbReference>
<feature type="domain" description="Metallo-beta-lactamase" evidence="1">
    <location>
        <begin position="26"/>
        <end position="231"/>
    </location>
</feature>
<dbReference type="EMBL" id="QICQ01000011">
    <property type="protein sequence ID" value="PXV81613.1"/>
    <property type="molecule type" value="Genomic_DNA"/>
</dbReference>
<gene>
    <name evidence="2" type="ORF">C8R14_11155</name>
</gene>
<dbReference type="CDD" id="cd07726">
    <property type="entry name" value="ST1585-like_MBL-fold"/>
    <property type="match status" value="1"/>
</dbReference>
<dbReference type="InterPro" id="IPR036866">
    <property type="entry name" value="RibonucZ/Hydroxyglut_hydro"/>
</dbReference>